<name>A0A1H6AH46_9ACTN</name>
<evidence type="ECO:0000313" key="2">
    <source>
        <dbReference type="EMBL" id="SEG47325.1"/>
    </source>
</evidence>
<dbReference type="AlphaFoldDB" id="A0A1H6AH46"/>
<dbReference type="Proteomes" id="UP000236754">
    <property type="component" value="Unassembled WGS sequence"/>
</dbReference>
<protein>
    <submittedName>
        <fullName evidence="2">Uncharacterized protein</fullName>
    </submittedName>
</protein>
<reference evidence="2 3" key="1">
    <citation type="submission" date="2016-10" db="EMBL/GenBank/DDBJ databases">
        <authorList>
            <person name="de Groot N.N."/>
        </authorList>
    </citation>
    <scope>NUCLEOTIDE SEQUENCE [LARGE SCALE GENOMIC DNA]</scope>
    <source>
        <strain evidence="2 3">CGMCC 4.2023</strain>
    </source>
</reference>
<gene>
    <name evidence="2" type="ORF">SAMN05216223_105371</name>
</gene>
<evidence type="ECO:0000256" key="1">
    <source>
        <dbReference type="SAM" id="MobiDB-lite"/>
    </source>
</evidence>
<feature type="compositionally biased region" description="Low complexity" evidence="1">
    <location>
        <begin position="59"/>
        <end position="96"/>
    </location>
</feature>
<dbReference type="EMBL" id="FNVU01000005">
    <property type="protein sequence ID" value="SEG47325.1"/>
    <property type="molecule type" value="Genomic_DNA"/>
</dbReference>
<keyword evidence="3" id="KW-1185">Reference proteome</keyword>
<organism evidence="2 3">
    <name type="scientific">Actinacidiphila yanglinensis</name>
    <dbReference type="NCBI Taxonomy" id="310779"/>
    <lineage>
        <taxon>Bacteria</taxon>
        <taxon>Bacillati</taxon>
        <taxon>Actinomycetota</taxon>
        <taxon>Actinomycetes</taxon>
        <taxon>Kitasatosporales</taxon>
        <taxon>Streptomycetaceae</taxon>
        <taxon>Actinacidiphila</taxon>
    </lineage>
</organism>
<accession>A0A1H6AH46</accession>
<sequence length="114" mass="10640">MAAPAFAADSTGSPISADDMSRMPTSINGGVDQALSEQPVQKAVDDTAVGSTLQKGQDAAHAAGSALSGAPGATGANGPAAAQPGSSPLGGLPLNGLPLGGLLGGLPLSGLPLG</sequence>
<proteinExistence type="predicted"/>
<evidence type="ECO:0000313" key="3">
    <source>
        <dbReference type="Proteomes" id="UP000236754"/>
    </source>
</evidence>
<feature type="region of interest" description="Disordered" evidence="1">
    <location>
        <begin position="1"/>
        <end position="96"/>
    </location>
</feature>